<evidence type="ECO:0000313" key="8">
    <source>
        <dbReference type="EMBL" id="GAA4268196.1"/>
    </source>
</evidence>
<keyword evidence="4 6" id="KW-1133">Transmembrane helix</keyword>
<evidence type="ECO:0000256" key="5">
    <source>
        <dbReference type="ARBA" id="ARBA00023136"/>
    </source>
</evidence>
<gene>
    <name evidence="8" type="ORF">GCM10022257_02970</name>
</gene>
<accession>A0ABP8E812</accession>
<evidence type="ECO:0000259" key="7">
    <source>
        <dbReference type="Pfam" id="PF06271"/>
    </source>
</evidence>
<dbReference type="RefSeq" id="WP_139001827.1">
    <property type="nucleotide sequence ID" value="NZ_VAWB01000001.1"/>
</dbReference>
<name>A0ABP8E812_9FLAO</name>
<dbReference type="Pfam" id="PF06271">
    <property type="entry name" value="RDD"/>
    <property type="match status" value="1"/>
</dbReference>
<sequence length="159" mass="18784">MDFSRKEKNKLFLRMDKRLKSENDLSGSSAKSIIRLLNFIIDTFVWLILYLSFAYIFDLYFFRFRSYLINYIYSISLGLILYLAYYCILEFSFQRTFGKFLTRTKVISKYGGEITFPIIVIRTISRLIPIDILCFLFSKNGLHDKLSNTLVIKTNANNV</sequence>
<dbReference type="Proteomes" id="UP001500027">
    <property type="component" value="Unassembled WGS sequence"/>
</dbReference>
<keyword evidence="5 6" id="KW-0472">Membrane</keyword>
<dbReference type="InterPro" id="IPR010432">
    <property type="entry name" value="RDD"/>
</dbReference>
<organism evidence="8 9">
    <name type="scientific">Hyunsoonleella aestuarii</name>
    <dbReference type="NCBI Taxonomy" id="912802"/>
    <lineage>
        <taxon>Bacteria</taxon>
        <taxon>Pseudomonadati</taxon>
        <taxon>Bacteroidota</taxon>
        <taxon>Flavobacteriia</taxon>
        <taxon>Flavobacteriales</taxon>
        <taxon>Flavobacteriaceae</taxon>
    </lineage>
</organism>
<dbReference type="PANTHER" id="PTHR36115">
    <property type="entry name" value="PROLINE-RICH ANTIGEN HOMOLOG-RELATED"/>
    <property type="match status" value="1"/>
</dbReference>
<protein>
    <recommendedName>
        <fullName evidence="7">RDD domain-containing protein</fullName>
    </recommendedName>
</protein>
<dbReference type="EMBL" id="BAABAV010000001">
    <property type="protein sequence ID" value="GAA4268196.1"/>
    <property type="molecule type" value="Genomic_DNA"/>
</dbReference>
<comment type="subcellular location">
    <subcellularLocation>
        <location evidence="1">Cell membrane</location>
        <topology evidence="1">Multi-pass membrane protein</topology>
    </subcellularLocation>
</comment>
<evidence type="ECO:0000256" key="4">
    <source>
        <dbReference type="ARBA" id="ARBA00022989"/>
    </source>
</evidence>
<comment type="caution">
    <text evidence="8">The sequence shown here is derived from an EMBL/GenBank/DDBJ whole genome shotgun (WGS) entry which is preliminary data.</text>
</comment>
<feature type="domain" description="RDD" evidence="7">
    <location>
        <begin position="35"/>
        <end position="137"/>
    </location>
</feature>
<dbReference type="InterPro" id="IPR051791">
    <property type="entry name" value="Pra-immunoreactive"/>
</dbReference>
<keyword evidence="3 6" id="KW-0812">Transmembrane</keyword>
<evidence type="ECO:0000256" key="3">
    <source>
        <dbReference type="ARBA" id="ARBA00022692"/>
    </source>
</evidence>
<keyword evidence="9" id="KW-1185">Reference proteome</keyword>
<evidence type="ECO:0000256" key="2">
    <source>
        <dbReference type="ARBA" id="ARBA00022475"/>
    </source>
</evidence>
<feature type="transmembrane region" description="Helical" evidence="6">
    <location>
        <begin position="68"/>
        <end position="89"/>
    </location>
</feature>
<keyword evidence="2" id="KW-1003">Cell membrane</keyword>
<evidence type="ECO:0000256" key="1">
    <source>
        <dbReference type="ARBA" id="ARBA00004651"/>
    </source>
</evidence>
<evidence type="ECO:0000313" key="9">
    <source>
        <dbReference type="Proteomes" id="UP001500027"/>
    </source>
</evidence>
<proteinExistence type="predicted"/>
<feature type="transmembrane region" description="Helical" evidence="6">
    <location>
        <begin position="36"/>
        <end position="56"/>
    </location>
</feature>
<dbReference type="PANTHER" id="PTHR36115:SF4">
    <property type="entry name" value="MEMBRANE PROTEIN"/>
    <property type="match status" value="1"/>
</dbReference>
<reference evidence="9" key="1">
    <citation type="journal article" date="2019" name="Int. J. Syst. Evol. Microbiol.">
        <title>The Global Catalogue of Microorganisms (GCM) 10K type strain sequencing project: providing services to taxonomists for standard genome sequencing and annotation.</title>
        <authorList>
            <consortium name="The Broad Institute Genomics Platform"/>
            <consortium name="The Broad Institute Genome Sequencing Center for Infectious Disease"/>
            <person name="Wu L."/>
            <person name="Ma J."/>
        </authorList>
    </citation>
    <scope>NUCLEOTIDE SEQUENCE [LARGE SCALE GENOMIC DNA]</scope>
    <source>
        <strain evidence="9">JCM 17452</strain>
    </source>
</reference>
<evidence type="ECO:0000256" key="6">
    <source>
        <dbReference type="SAM" id="Phobius"/>
    </source>
</evidence>